<dbReference type="InterPro" id="IPR000477">
    <property type="entry name" value="RT_dom"/>
</dbReference>
<dbReference type="AlphaFoldDB" id="A0A8X6SPH7"/>
<name>A0A8X6SPH7_TRICX</name>
<organism evidence="2 3">
    <name type="scientific">Trichonephila clavipes</name>
    <name type="common">Golden silk orbweaver</name>
    <name type="synonym">Nephila clavipes</name>
    <dbReference type="NCBI Taxonomy" id="2585209"/>
    <lineage>
        <taxon>Eukaryota</taxon>
        <taxon>Metazoa</taxon>
        <taxon>Ecdysozoa</taxon>
        <taxon>Arthropoda</taxon>
        <taxon>Chelicerata</taxon>
        <taxon>Arachnida</taxon>
        <taxon>Araneae</taxon>
        <taxon>Araneomorphae</taxon>
        <taxon>Entelegynae</taxon>
        <taxon>Araneoidea</taxon>
        <taxon>Nephilidae</taxon>
        <taxon>Trichonephila</taxon>
    </lineage>
</organism>
<dbReference type="SUPFAM" id="SSF56672">
    <property type="entry name" value="DNA/RNA polymerases"/>
    <property type="match status" value="1"/>
</dbReference>
<keyword evidence="2" id="KW-0808">Transferase</keyword>
<dbReference type="PROSITE" id="PS50878">
    <property type="entry name" value="RT_POL"/>
    <property type="match status" value="1"/>
</dbReference>
<comment type="caution">
    <text evidence="2">The sequence shown here is derived from an EMBL/GenBank/DDBJ whole genome shotgun (WGS) entry which is preliminary data.</text>
</comment>
<keyword evidence="3" id="KW-1185">Reference proteome</keyword>
<evidence type="ECO:0000259" key="1">
    <source>
        <dbReference type="PROSITE" id="PS50878"/>
    </source>
</evidence>
<dbReference type="GO" id="GO:0003964">
    <property type="term" value="F:RNA-directed DNA polymerase activity"/>
    <property type="evidence" value="ECO:0007669"/>
    <property type="project" value="UniProtKB-KW"/>
</dbReference>
<keyword evidence="2" id="KW-0548">Nucleotidyltransferase</keyword>
<dbReference type="Pfam" id="PF00078">
    <property type="entry name" value="RVT_1"/>
    <property type="match status" value="1"/>
</dbReference>
<protein>
    <submittedName>
        <fullName evidence="2">Probable RNA-directed DNA polymerase from transposon X-element</fullName>
    </submittedName>
</protein>
<sequence length="476" mass="55122">MLNLNIAYPPTPTRFGYNSANTIDIALIKNFYYPFTINSIDDLSSDHNPVFLNFSFKLANEPPNPRAVSTDWYSFKNNLNNNLSLFDFHPNDINNTNDLEQKISEFTDAVIETHSHASRPIEIDKRNFTPLHINRLLKLKNHLRKRYHQTLNPIFKTYYNKAQSDFKKELKKYNDEIWQKRLEALNTTDNSLWRTQRFFKNKRSKIPSLNCATGTAVTDQQKANLLATNLKNNFIENERENDSYNHNDDNINSTVNNFLSTPPTTNIEPALPDEIIHYIKHVNAKKAPGKDLITNRMLKNFLIKLILILTILVNKILKFNHFPDNWKEAIIFPINKPGKDPHLATSYRPISLLSTIGKLTESIILLRLKNFINSNNLLNPNQYGFTTKLSTLHPLLRLTEHISEGFQKKKSTGAVFLDIQKVFDRVWINGLTFKLITYNIPPPMIHLIHSYLTNRSFKVRINETLSNEHPVNAGCP</sequence>
<evidence type="ECO:0000313" key="2">
    <source>
        <dbReference type="EMBL" id="GFY15916.1"/>
    </source>
</evidence>
<accession>A0A8X6SPH7</accession>
<evidence type="ECO:0000313" key="3">
    <source>
        <dbReference type="Proteomes" id="UP000887159"/>
    </source>
</evidence>
<dbReference type="Proteomes" id="UP000887159">
    <property type="component" value="Unassembled WGS sequence"/>
</dbReference>
<dbReference type="EMBL" id="BMAU01021335">
    <property type="protein sequence ID" value="GFY15916.1"/>
    <property type="molecule type" value="Genomic_DNA"/>
</dbReference>
<reference evidence="2" key="1">
    <citation type="submission" date="2020-08" db="EMBL/GenBank/DDBJ databases">
        <title>Multicomponent nature underlies the extraordinary mechanical properties of spider dragline silk.</title>
        <authorList>
            <person name="Kono N."/>
            <person name="Nakamura H."/>
            <person name="Mori M."/>
            <person name="Yoshida Y."/>
            <person name="Ohtoshi R."/>
            <person name="Malay A.D."/>
            <person name="Moran D.A.P."/>
            <person name="Tomita M."/>
            <person name="Numata K."/>
            <person name="Arakawa K."/>
        </authorList>
    </citation>
    <scope>NUCLEOTIDE SEQUENCE</scope>
</reference>
<keyword evidence="2" id="KW-0695">RNA-directed DNA polymerase</keyword>
<feature type="domain" description="Reverse transcriptase" evidence="1">
    <location>
        <begin position="315"/>
        <end position="476"/>
    </location>
</feature>
<proteinExistence type="predicted"/>
<dbReference type="PANTHER" id="PTHR19446">
    <property type="entry name" value="REVERSE TRANSCRIPTASES"/>
    <property type="match status" value="1"/>
</dbReference>
<gene>
    <name evidence="2" type="primary">X-element ORF2</name>
    <name evidence="2" type="ORF">TNCV_1285611</name>
</gene>
<dbReference type="InterPro" id="IPR043502">
    <property type="entry name" value="DNA/RNA_pol_sf"/>
</dbReference>